<evidence type="ECO:0000313" key="2">
    <source>
        <dbReference type="Proteomes" id="UP001232148"/>
    </source>
</evidence>
<comment type="caution">
    <text evidence="1">The sequence shown here is derived from an EMBL/GenBank/DDBJ whole genome shotgun (WGS) entry which is preliminary data.</text>
</comment>
<accession>A0AAD9LZZ1</accession>
<evidence type="ECO:0000313" key="1">
    <source>
        <dbReference type="EMBL" id="KAK2028751.1"/>
    </source>
</evidence>
<name>A0AAD9LZZ1_9PEZI</name>
<keyword evidence="2" id="KW-1185">Reference proteome</keyword>
<proteinExistence type="predicted"/>
<gene>
    <name evidence="1" type="ORF">LX32DRAFT_693763</name>
</gene>
<protein>
    <submittedName>
        <fullName evidence="1">Uncharacterized protein</fullName>
    </submittedName>
</protein>
<organism evidence="1 2">
    <name type="scientific">Colletotrichum zoysiae</name>
    <dbReference type="NCBI Taxonomy" id="1216348"/>
    <lineage>
        <taxon>Eukaryota</taxon>
        <taxon>Fungi</taxon>
        <taxon>Dikarya</taxon>
        <taxon>Ascomycota</taxon>
        <taxon>Pezizomycotina</taxon>
        <taxon>Sordariomycetes</taxon>
        <taxon>Hypocreomycetidae</taxon>
        <taxon>Glomerellales</taxon>
        <taxon>Glomerellaceae</taxon>
        <taxon>Colletotrichum</taxon>
        <taxon>Colletotrichum graminicola species complex</taxon>
    </lineage>
</organism>
<reference evidence="1" key="1">
    <citation type="submission" date="2021-06" db="EMBL/GenBank/DDBJ databases">
        <title>Comparative genomics, transcriptomics and evolutionary studies reveal genomic signatures of adaptation to plant cell wall in hemibiotrophic fungi.</title>
        <authorList>
            <consortium name="DOE Joint Genome Institute"/>
            <person name="Baroncelli R."/>
            <person name="Diaz J.F."/>
            <person name="Benocci T."/>
            <person name="Peng M."/>
            <person name="Battaglia E."/>
            <person name="Haridas S."/>
            <person name="Andreopoulos W."/>
            <person name="Labutti K."/>
            <person name="Pangilinan J."/>
            <person name="Floch G.L."/>
            <person name="Makela M.R."/>
            <person name="Henrissat B."/>
            <person name="Grigoriev I.V."/>
            <person name="Crouch J.A."/>
            <person name="De Vries R.P."/>
            <person name="Sukno S.A."/>
            <person name="Thon M.R."/>
        </authorList>
    </citation>
    <scope>NUCLEOTIDE SEQUENCE</scope>
    <source>
        <strain evidence="1">MAFF235873</strain>
    </source>
</reference>
<dbReference type="AlphaFoldDB" id="A0AAD9LZZ1"/>
<dbReference type="EMBL" id="MU842873">
    <property type="protein sequence ID" value="KAK2028751.1"/>
    <property type="molecule type" value="Genomic_DNA"/>
</dbReference>
<sequence length="240" mass="26078">MAELDEELRLKLEAMSGTALEANSCKADVGSDLEIPKYLNNQVSAERPSSTLVFNVSSNKTYKTLPVTPVDTSPEAIKMQLTTLVGASFVALASALNTSYPPINLGYFSYPHGNLFVAWSPFTPTKTSEVQEVCDTSGAIQGTATWTSIRAYNTYVFDPICRNPFNVTDDATNTTYYNLELACEDDNIPLYAEPEVTAVVDVATNRTIQTCVPAVVEGENYASCSKAPWQGVRFSFACSS</sequence>
<dbReference type="Proteomes" id="UP001232148">
    <property type="component" value="Unassembled WGS sequence"/>
</dbReference>